<keyword evidence="12" id="KW-0129">CBS domain</keyword>
<feature type="transmembrane region" description="Helical" evidence="14">
    <location>
        <begin position="12"/>
        <end position="35"/>
    </location>
</feature>
<dbReference type="InterPro" id="IPR008915">
    <property type="entry name" value="Peptidase_M50"/>
</dbReference>
<evidence type="ECO:0000256" key="11">
    <source>
        <dbReference type="ARBA" id="ARBA00023049"/>
    </source>
</evidence>
<dbReference type="PIRSF" id="PIRSF006404">
    <property type="entry name" value="UCP006404_Pept_M50_CBS"/>
    <property type="match status" value="1"/>
</dbReference>
<keyword evidence="7" id="KW-0677">Repeat</keyword>
<keyword evidence="5 14" id="KW-0812">Transmembrane</keyword>
<evidence type="ECO:0000256" key="3">
    <source>
        <dbReference type="ARBA" id="ARBA00022475"/>
    </source>
</evidence>
<dbReference type="EMBL" id="LQBL01000027">
    <property type="protein sequence ID" value="KUG54359.1"/>
    <property type="molecule type" value="Genomic_DNA"/>
</dbReference>
<dbReference type="GO" id="GO:0046872">
    <property type="term" value="F:metal ion binding"/>
    <property type="evidence" value="ECO:0007669"/>
    <property type="project" value="UniProtKB-UniRule"/>
</dbReference>
<evidence type="ECO:0000256" key="10">
    <source>
        <dbReference type="ARBA" id="ARBA00022989"/>
    </source>
</evidence>
<sequence>MERAPGWRVGTLCGIPIFLGRSWVLVAVLMIALFGPTVQRTLPGLGVWSYAVAFAFVVLLLVSVLVHEAAHALVAQGVGFGVSRIVADFWGGHTAHDGAGGTPARSAAVAVVGPLANGLLALLGWWAMGLLDGTGVPLLLAYAFTWANSFVAVFNLVPGLPLDGGFLLEALVWGVTGNRHRGTLVAGWSGRLVVVLVAVVLLVPPLLAGDRVPWTRVAWVALIGVFLWQGASQAIRLGRQGMRASRLTLADAAHRPGVVAADAPLHTVPWGEHPVWVVVDDQGRPDGLVDPPALQQVPREAWPSTTTAAVAVRLPAGWAVPLPPQTRLDAVIAVMRRSGSGVVALLDDQGRPWGVVSTHDVTGSRS</sequence>
<evidence type="ECO:0000256" key="16">
    <source>
        <dbReference type="PIRSR" id="PIRSR006404-2"/>
    </source>
</evidence>
<evidence type="ECO:0000256" key="7">
    <source>
        <dbReference type="ARBA" id="ARBA00022737"/>
    </source>
</evidence>
<evidence type="ECO:0000256" key="4">
    <source>
        <dbReference type="ARBA" id="ARBA00022670"/>
    </source>
</evidence>
<dbReference type="PANTHER" id="PTHR39188:SF3">
    <property type="entry name" value="STAGE IV SPORULATION PROTEIN FB"/>
    <property type="match status" value="1"/>
</dbReference>
<keyword evidence="10 14" id="KW-1133">Transmembrane helix</keyword>
<feature type="transmembrane region" description="Helical" evidence="14">
    <location>
        <begin position="107"/>
        <end position="127"/>
    </location>
</feature>
<dbReference type="Proteomes" id="UP000054837">
    <property type="component" value="Unassembled WGS sequence"/>
</dbReference>
<dbReference type="AlphaFoldDB" id="A0A0W8I724"/>
<keyword evidence="8 14" id="KW-0378">Hydrolase</keyword>
<comment type="cofactor">
    <cofactor evidence="14 16">
        <name>Zn(2+)</name>
        <dbReference type="ChEBI" id="CHEBI:29105"/>
    </cofactor>
    <text evidence="14 16">Binds 1 zinc ion per subunit.</text>
</comment>
<feature type="binding site" evidence="16">
    <location>
        <position position="71"/>
    </location>
    <ligand>
        <name>Zn(2+)</name>
        <dbReference type="ChEBI" id="CHEBI:29105"/>
        <note>catalytic</note>
    </ligand>
</feature>
<keyword evidence="4 14" id="KW-0645">Protease</keyword>
<keyword evidence="6 14" id="KW-0479">Metal-binding</keyword>
<feature type="transmembrane region" description="Helical" evidence="14">
    <location>
        <begin position="219"/>
        <end position="237"/>
    </location>
</feature>
<dbReference type="GO" id="GO:0005886">
    <property type="term" value="C:plasma membrane"/>
    <property type="evidence" value="ECO:0007669"/>
    <property type="project" value="UniProtKB-SubCell"/>
</dbReference>
<feature type="binding site" evidence="16">
    <location>
        <position position="67"/>
    </location>
    <ligand>
        <name>Zn(2+)</name>
        <dbReference type="ChEBI" id="CHEBI:29105"/>
        <note>catalytic</note>
    </ligand>
</feature>
<keyword evidence="11 14" id="KW-0482">Metalloprotease</keyword>
<name>A0A0W8I724_9MICO</name>
<dbReference type="PANTHER" id="PTHR39188">
    <property type="entry name" value="MEMBRANE-ASSOCIATED ZINC METALLOPROTEASE M50B"/>
    <property type="match status" value="1"/>
</dbReference>
<proteinExistence type="inferred from homology"/>
<reference evidence="18 19" key="1">
    <citation type="submission" date="2015-12" db="EMBL/GenBank/DDBJ databases">
        <title>Serinicoccus chungangenesis strain CD08_5 genome sequencing and assembly.</title>
        <authorList>
            <person name="Chander A.M."/>
            <person name="Kaur G."/>
            <person name="Nair G.R."/>
            <person name="Dhawan D.K."/>
            <person name="Kochhar R.K."/>
            <person name="Mayilraj S."/>
            <person name="Bhadada S.K."/>
        </authorList>
    </citation>
    <scope>NUCLEOTIDE SEQUENCE [LARGE SCALE GENOMIC DNA]</scope>
    <source>
        <strain evidence="18 19">CD08_5</strain>
    </source>
</reference>
<dbReference type="Pfam" id="PF02163">
    <property type="entry name" value="Peptidase_M50"/>
    <property type="match status" value="1"/>
</dbReference>
<evidence type="ECO:0000256" key="15">
    <source>
        <dbReference type="PIRSR" id="PIRSR006404-1"/>
    </source>
</evidence>
<dbReference type="GO" id="GO:0006508">
    <property type="term" value="P:proteolysis"/>
    <property type="evidence" value="ECO:0007669"/>
    <property type="project" value="UniProtKB-KW"/>
</dbReference>
<comment type="subcellular location">
    <subcellularLocation>
        <location evidence="1 14">Cell membrane</location>
        <topology evidence="1 14">Multi-pass membrane protein</topology>
    </subcellularLocation>
</comment>
<dbReference type="GO" id="GO:0008237">
    <property type="term" value="F:metallopeptidase activity"/>
    <property type="evidence" value="ECO:0007669"/>
    <property type="project" value="UniProtKB-UniRule"/>
</dbReference>
<feature type="domain" description="Peptidase M50" evidence="17">
    <location>
        <begin position="141"/>
        <end position="181"/>
    </location>
</feature>
<keyword evidence="13 14" id="KW-0472">Membrane</keyword>
<evidence type="ECO:0000256" key="2">
    <source>
        <dbReference type="ARBA" id="ARBA00007931"/>
    </source>
</evidence>
<evidence type="ECO:0000256" key="14">
    <source>
        <dbReference type="PIRNR" id="PIRNR006404"/>
    </source>
</evidence>
<organism evidence="18 19">
    <name type="scientific">Serinicoccus chungangensis</name>
    <dbReference type="NCBI Taxonomy" id="767452"/>
    <lineage>
        <taxon>Bacteria</taxon>
        <taxon>Bacillati</taxon>
        <taxon>Actinomycetota</taxon>
        <taxon>Actinomycetes</taxon>
        <taxon>Micrococcales</taxon>
        <taxon>Ornithinimicrobiaceae</taxon>
        <taxon>Serinicoccus</taxon>
    </lineage>
</organism>
<comment type="similarity">
    <text evidence="2 14">Belongs to the peptidase M50B family.</text>
</comment>
<evidence type="ECO:0000256" key="12">
    <source>
        <dbReference type="ARBA" id="ARBA00023122"/>
    </source>
</evidence>
<gene>
    <name evidence="18" type="ORF">AVL62_03840</name>
</gene>
<evidence type="ECO:0000259" key="17">
    <source>
        <dbReference type="Pfam" id="PF02163"/>
    </source>
</evidence>
<evidence type="ECO:0000313" key="19">
    <source>
        <dbReference type="Proteomes" id="UP000054837"/>
    </source>
</evidence>
<feature type="transmembrane region" description="Helical" evidence="14">
    <location>
        <begin position="188"/>
        <end position="207"/>
    </location>
</feature>
<comment type="caution">
    <text evidence="18">The sequence shown here is derived from an EMBL/GenBank/DDBJ whole genome shotgun (WGS) entry which is preliminary data.</text>
</comment>
<keyword evidence="9 14" id="KW-0862">Zinc</keyword>
<accession>A0A0W8I724</accession>
<protein>
    <recommendedName>
        <fullName evidence="14">Zinc metalloprotease</fullName>
    </recommendedName>
</protein>
<keyword evidence="19" id="KW-1185">Reference proteome</keyword>
<dbReference type="STRING" id="767452.AVL62_03840"/>
<dbReference type="InterPro" id="IPR046342">
    <property type="entry name" value="CBS_dom_sf"/>
</dbReference>
<evidence type="ECO:0000313" key="18">
    <source>
        <dbReference type="EMBL" id="KUG54359.1"/>
    </source>
</evidence>
<feature type="active site" evidence="15">
    <location>
        <position position="68"/>
    </location>
</feature>
<evidence type="ECO:0000256" key="1">
    <source>
        <dbReference type="ARBA" id="ARBA00004651"/>
    </source>
</evidence>
<evidence type="ECO:0000256" key="9">
    <source>
        <dbReference type="ARBA" id="ARBA00022833"/>
    </source>
</evidence>
<feature type="transmembrane region" description="Helical" evidence="14">
    <location>
        <begin position="47"/>
        <end position="66"/>
    </location>
</feature>
<evidence type="ECO:0000256" key="13">
    <source>
        <dbReference type="ARBA" id="ARBA00023136"/>
    </source>
</evidence>
<feature type="binding site" evidence="16">
    <location>
        <position position="163"/>
    </location>
    <ligand>
        <name>Zn(2+)</name>
        <dbReference type="ChEBI" id="CHEBI:29105"/>
        <note>catalytic</note>
    </ligand>
</feature>
<evidence type="ECO:0000256" key="5">
    <source>
        <dbReference type="ARBA" id="ARBA00022692"/>
    </source>
</evidence>
<evidence type="ECO:0000256" key="8">
    <source>
        <dbReference type="ARBA" id="ARBA00022801"/>
    </source>
</evidence>
<evidence type="ECO:0000256" key="6">
    <source>
        <dbReference type="ARBA" id="ARBA00022723"/>
    </source>
</evidence>
<keyword evidence="3 14" id="KW-1003">Cell membrane</keyword>
<dbReference type="InterPro" id="IPR016483">
    <property type="entry name" value="UCP006404_Pept_M50_CBS"/>
</dbReference>
<dbReference type="OrthoDB" id="9781963at2"/>
<dbReference type="RefSeq" id="WP_058891092.1">
    <property type="nucleotide sequence ID" value="NZ_LQBL01000027.1"/>
</dbReference>
<dbReference type="SUPFAM" id="SSF54631">
    <property type="entry name" value="CBS-domain pair"/>
    <property type="match status" value="1"/>
</dbReference>